<name>A0A8G1EAL1_9RHOB</name>
<proteinExistence type="predicted"/>
<dbReference type="KEGG" id="nsm:JO391_13220"/>
<dbReference type="Proteomes" id="UP000826300">
    <property type="component" value="Chromosome"/>
</dbReference>
<evidence type="ECO:0000313" key="1">
    <source>
        <dbReference type="EMBL" id="QYZ68725.1"/>
    </source>
</evidence>
<gene>
    <name evidence="1" type="ORF">JO391_13220</name>
</gene>
<dbReference type="RefSeq" id="WP_220660948.1">
    <property type="nucleotide sequence ID" value="NZ_CP069370.1"/>
</dbReference>
<dbReference type="EMBL" id="CP069370">
    <property type="protein sequence ID" value="QYZ68725.1"/>
    <property type="molecule type" value="Genomic_DNA"/>
</dbReference>
<dbReference type="AlphaFoldDB" id="A0A8G1EAL1"/>
<accession>A0A8G1EAL1</accession>
<organism evidence="1 2">
    <name type="scientific">Neotabrizicola shimadae</name>
    <dbReference type="NCBI Taxonomy" id="2807096"/>
    <lineage>
        <taxon>Bacteria</taxon>
        <taxon>Pseudomonadati</taxon>
        <taxon>Pseudomonadota</taxon>
        <taxon>Alphaproteobacteria</taxon>
        <taxon>Rhodobacterales</taxon>
        <taxon>Paracoccaceae</taxon>
        <taxon>Neotabrizicola</taxon>
    </lineage>
</organism>
<protein>
    <submittedName>
        <fullName evidence="1">Uncharacterized protein</fullName>
    </submittedName>
</protein>
<evidence type="ECO:0000313" key="2">
    <source>
        <dbReference type="Proteomes" id="UP000826300"/>
    </source>
</evidence>
<reference evidence="1" key="1">
    <citation type="submission" date="2021-02" db="EMBL/GenBank/DDBJ databases">
        <title>Rhodobacter shimadae sp. nov., an aerobic anoxygenic phototrophic bacterium isolated from a hot spring.</title>
        <authorList>
            <person name="Muramatsu S."/>
            <person name="Haruta S."/>
            <person name="Hirose S."/>
            <person name="Hanada S."/>
        </authorList>
    </citation>
    <scope>NUCLEOTIDE SEQUENCE</scope>
    <source>
        <strain evidence="1">N10</strain>
    </source>
</reference>
<sequence length="70" mass="7796">MAVLLPFLAVAVFLAMWWSRRGSTLTRDCRWRLDRRLGPTTWHCATCGATCDPGSGTPRDCLHPAPRDPA</sequence>
<keyword evidence="2" id="KW-1185">Reference proteome</keyword>